<proteinExistence type="predicted"/>
<name>A0A0S4J348_BODSA</name>
<protein>
    <submittedName>
        <fullName evidence="1">Uncharacterized protein</fullName>
    </submittedName>
</protein>
<dbReference type="EMBL" id="CYKH01000732">
    <property type="protein sequence ID" value="CUG28302.1"/>
    <property type="molecule type" value="Genomic_DNA"/>
</dbReference>
<evidence type="ECO:0000313" key="2">
    <source>
        <dbReference type="Proteomes" id="UP000051952"/>
    </source>
</evidence>
<organism evidence="1 2">
    <name type="scientific">Bodo saltans</name>
    <name type="common">Flagellated protozoan</name>
    <dbReference type="NCBI Taxonomy" id="75058"/>
    <lineage>
        <taxon>Eukaryota</taxon>
        <taxon>Discoba</taxon>
        <taxon>Euglenozoa</taxon>
        <taxon>Kinetoplastea</taxon>
        <taxon>Metakinetoplastina</taxon>
        <taxon>Eubodonida</taxon>
        <taxon>Bodonidae</taxon>
        <taxon>Bodo</taxon>
    </lineage>
</organism>
<keyword evidence="2" id="KW-1185">Reference proteome</keyword>
<feature type="non-terminal residue" evidence="1">
    <location>
        <position position="1"/>
    </location>
</feature>
<gene>
    <name evidence="1" type="ORF">BSAL_76895</name>
</gene>
<accession>A0A0S4J348</accession>
<dbReference type="Proteomes" id="UP000051952">
    <property type="component" value="Unassembled WGS sequence"/>
</dbReference>
<sequence length="116" mass="12734">SRGLFDWMKDIPDFVVGGVSFDNWITNKVNVMASRGEAIEVDATETILALHQNHGGDPKKSHEHPKSYYNRNLASKYGGTELGHVTSAACNSFFLGGEGSMIGVNNKFRLLFNATE</sequence>
<evidence type="ECO:0000313" key="1">
    <source>
        <dbReference type="EMBL" id="CUG28302.1"/>
    </source>
</evidence>
<reference evidence="2" key="1">
    <citation type="submission" date="2015-09" db="EMBL/GenBank/DDBJ databases">
        <authorList>
            <consortium name="Pathogen Informatics"/>
        </authorList>
    </citation>
    <scope>NUCLEOTIDE SEQUENCE [LARGE SCALE GENOMIC DNA]</scope>
    <source>
        <strain evidence="2">Lake Konstanz</strain>
    </source>
</reference>
<dbReference type="AlphaFoldDB" id="A0A0S4J348"/>
<dbReference type="VEuPathDB" id="TriTrypDB:BSAL_76895"/>
<dbReference type="OrthoDB" id="251789at2759"/>